<dbReference type="EMBL" id="ML179229">
    <property type="protein sequence ID" value="THU94230.1"/>
    <property type="molecule type" value="Genomic_DNA"/>
</dbReference>
<dbReference type="InterPro" id="IPR050314">
    <property type="entry name" value="Glycosyl_Hydrlase_18"/>
</dbReference>
<dbReference type="GO" id="GO:0005975">
    <property type="term" value="P:carbohydrate metabolic process"/>
    <property type="evidence" value="ECO:0007669"/>
    <property type="project" value="InterPro"/>
</dbReference>
<dbReference type="InterPro" id="IPR001223">
    <property type="entry name" value="Glyco_hydro18_cat"/>
</dbReference>
<dbReference type="Pfam" id="PF00704">
    <property type="entry name" value="Glyco_hydro_18"/>
    <property type="match status" value="1"/>
</dbReference>
<keyword evidence="2" id="KW-0378">Hydrolase</keyword>
<dbReference type="AlphaFoldDB" id="A0A4S8LXI1"/>
<evidence type="ECO:0000313" key="3">
    <source>
        <dbReference type="Proteomes" id="UP000297245"/>
    </source>
</evidence>
<dbReference type="GO" id="GO:0008061">
    <property type="term" value="F:chitin binding"/>
    <property type="evidence" value="ECO:0007669"/>
    <property type="project" value="InterPro"/>
</dbReference>
<name>A0A4S8LXI1_DENBC</name>
<dbReference type="PROSITE" id="PS51910">
    <property type="entry name" value="GH18_2"/>
    <property type="match status" value="1"/>
</dbReference>
<dbReference type="GO" id="GO:0006032">
    <property type="term" value="P:chitin catabolic process"/>
    <property type="evidence" value="ECO:0007669"/>
    <property type="project" value="TreeGrafter"/>
</dbReference>
<dbReference type="OrthoDB" id="73875at2759"/>
<dbReference type="SMART" id="SM00636">
    <property type="entry name" value="Glyco_18"/>
    <property type="match status" value="1"/>
</dbReference>
<dbReference type="InterPro" id="IPR011583">
    <property type="entry name" value="Chitinase_II/V-like_cat"/>
</dbReference>
<dbReference type="PANTHER" id="PTHR11177:SF317">
    <property type="entry name" value="CHITINASE 12-RELATED"/>
    <property type="match status" value="1"/>
</dbReference>
<keyword evidence="3" id="KW-1185">Reference proteome</keyword>
<dbReference type="InterPro" id="IPR029070">
    <property type="entry name" value="Chitinase_insertion_sf"/>
</dbReference>
<protein>
    <submittedName>
        <fullName evidence="2">Glycoside hydrolase</fullName>
    </submittedName>
</protein>
<dbReference type="InterPro" id="IPR017853">
    <property type="entry name" value="GH"/>
</dbReference>
<evidence type="ECO:0000259" key="1">
    <source>
        <dbReference type="PROSITE" id="PS51910"/>
    </source>
</evidence>
<feature type="domain" description="GH18" evidence="1">
    <location>
        <begin position="1"/>
        <end position="304"/>
    </location>
</feature>
<dbReference type="GO" id="GO:0004568">
    <property type="term" value="F:chitinase activity"/>
    <property type="evidence" value="ECO:0007669"/>
    <property type="project" value="TreeGrafter"/>
</dbReference>
<dbReference type="PANTHER" id="PTHR11177">
    <property type="entry name" value="CHITINASE"/>
    <property type="match status" value="1"/>
</dbReference>
<proteinExistence type="predicted"/>
<dbReference type="GO" id="GO:0005576">
    <property type="term" value="C:extracellular region"/>
    <property type="evidence" value="ECO:0007669"/>
    <property type="project" value="TreeGrafter"/>
</dbReference>
<sequence>MGLFPDFEFPGPDEARLDPVLCRQPHFPSDAANLLTFLTSLRSALGSSRIISAAVPHLPWLGSNGQPLTNISAYAAQMTYINIMNYDVWGASSNPGPNAPLGNLCGTSSQPTASAQAALSQWTAAGAPASKLLLGLPLYGYVSNSTKTKLTGSFAPSNDMVLIQKEDSQGKNFLNGAHPREQTVQQQAANADLRSWSGQQILFNAIVSSGALVKLMVKVEGSLWVRDLFSFFALNLVITSLLAWDDCSDTPFLFNTAQSTVVTYDDTFSLGDKATFARQNGMAGCFTWSLDQYDGVTLQTLSGLPWASRCDVVRLPYNRLVNTFFGRFCTTWHTLTAHTTSFFFVLFS</sequence>
<dbReference type="Gene3D" id="3.10.50.10">
    <property type="match status" value="1"/>
</dbReference>
<dbReference type="SUPFAM" id="SSF51445">
    <property type="entry name" value="(Trans)glycosidases"/>
    <property type="match status" value="1"/>
</dbReference>
<organism evidence="2 3">
    <name type="scientific">Dendrothele bispora (strain CBS 962.96)</name>
    <dbReference type="NCBI Taxonomy" id="1314807"/>
    <lineage>
        <taxon>Eukaryota</taxon>
        <taxon>Fungi</taxon>
        <taxon>Dikarya</taxon>
        <taxon>Basidiomycota</taxon>
        <taxon>Agaricomycotina</taxon>
        <taxon>Agaricomycetes</taxon>
        <taxon>Agaricomycetidae</taxon>
        <taxon>Agaricales</taxon>
        <taxon>Agaricales incertae sedis</taxon>
        <taxon>Dendrothele</taxon>
    </lineage>
</organism>
<evidence type="ECO:0000313" key="2">
    <source>
        <dbReference type="EMBL" id="THU94230.1"/>
    </source>
</evidence>
<accession>A0A4S8LXI1</accession>
<dbReference type="Proteomes" id="UP000297245">
    <property type="component" value="Unassembled WGS sequence"/>
</dbReference>
<dbReference type="Gene3D" id="3.20.20.80">
    <property type="entry name" value="Glycosidases"/>
    <property type="match status" value="2"/>
</dbReference>
<gene>
    <name evidence="2" type="ORF">K435DRAFT_966937</name>
</gene>
<reference evidence="2 3" key="1">
    <citation type="journal article" date="2019" name="Nat. Ecol. Evol.">
        <title>Megaphylogeny resolves global patterns of mushroom evolution.</title>
        <authorList>
            <person name="Varga T."/>
            <person name="Krizsan K."/>
            <person name="Foldi C."/>
            <person name="Dima B."/>
            <person name="Sanchez-Garcia M."/>
            <person name="Sanchez-Ramirez S."/>
            <person name="Szollosi G.J."/>
            <person name="Szarkandi J.G."/>
            <person name="Papp V."/>
            <person name="Albert L."/>
            <person name="Andreopoulos W."/>
            <person name="Angelini C."/>
            <person name="Antonin V."/>
            <person name="Barry K.W."/>
            <person name="Bougher N.L."/>
            <person name="Buchanan P."/>
            <person name="Buyck B."/>
            <person name="Bense V."/>
            <person name="Catcheside P."/>
            <person name="Chovatia M."/>
            <person name="Cooper J."/>
            <person name="Damon W."/>
            <person name="Desjardin D."/>
            <person name="Finy P."/>
            <person name="Geml J."/>
            <person name="Haridas S."/>
            <person name="Hughes K."/>
            <person name="Justo A."/>
            <person name="Karasinski D."/>
            <person name="Kautmanova I."/>
            <person name="Kiss B."/>
            <person name="Kocsube S."/>
            <person name="Kotiranta H."/>
            <person name="LaButti K.M."/>
            <person name="Lechner B.E."/>
            <person name="Liimatainen K."/>
            <person name="Lipzen A."/>
            <person name="Lukacs Z."/>
            <person name="Mihaltcheva S."/>
            <person name="Morgado L.N."/>
            <person name="Niskanen T."/>
            <person name="Noordeloos M.E."/>
            <person name="Ohm R.A."/>
            <person name="Ortiz-Santana B."/>
            <person name="Ovrebo C."/>
            <person name="Racz N."/>
            <person name="Riley R."/>
            <person name="Savchenko A."/>
            <person name="Shiryaev A."/>
            <person name="Soop K."/>
            <person name="Spirin V."/>
            <person name="Szebenyi C."/>
            <person name="Tomsovsky M."/>
            <person name="Tulloss R.E."/>
            <person name="Uehling J."/>
            <person name="Grigoriev I.V."/>
            <person name="Vagvolgyi C."/>
            <person name="Papp T."/>
            <person name="Martin F.M."/>
            <person name="Miettinen O."/>
            <person name="Hibbett D.S."/>
            <person name="Nagy L.G."/>
        </authorList>
    </citation>
    <scope>NUCLEOTIDE SEQUENCE [LARGE SCALE GENOMIC DNA]</scope>
    <source>
        <strain evidence="2 3">CBS 962.96</strain>
    </source>
</reference>